<dbReference type="EMBL" id="ACJX03000001">
    <property type="protein sequence ID" value="KRT35544.1"/>
    <property type="molecule type" value="Genomic_DNA"/>
</dbReference>
<dbReference type="Proteomes" id="UP000005273">
    <property type="component" value="Unassembled WGS sequence"/>
</dbReference>
<dbReference type="PANTHER" id="PTHR21198:SF7">
    <property type="entry name" value="ASPARTATE-GLUTAMATE RACEMASE FAMILY"/>
    <property type="match status" value="1"/>
</dbReference>
<proteinExistence type="inferred from homology"/>
<dbReference type="InterPro" id="IPR001920">
    <property type="entry name" value="Asp/Glu_race"/>
</dbReference>
<comment type="caution">
    <text evidence="3">The sequence shown here is derived from an EMBL/GenBank/DDBJ whole genome shotgun (WGS) entry which is preliminary data.</text>
</comment>
<organism evidence="3 4">
    <name type="scientific">Acetomicrobium hydrogeniformans ATCC BAA-1850</name>
    <dbReference type="NCBI Taxonomy" id="592015"/>
    <lineage>
        <taxon>Bacteria</taxon>
        <taxon>Thermotogati</taxon>
        <taxon>Synergistota</taxon>
        <taxon>Synergistia</taxon>
        <taxon>Synergistales</taxon>
        <taxon>Acetomicrobiaceae</taxon>
        <taxon>Acetomicrobium</taxon>
    </lineage>
</organism>
<dbReference type="STRING" id="592015.HMPREF1705_02777"/>
<keyword evidence="2" id="KW-0413">Isomerase</keyword>
<dbReference type="eggNOG" id="COG1794">
    <property type="taxonomic scope" value="Bacteria"/>
</dbReference>
<dbReference type="Gene3D" id="3.40.50.1860">
    <property type="match status" value="2"/>
</dbReference>
<dbReference type="InterPro" id="IPR004380">
    <property type="entry name" value="Asp_race"/>
</dbReference>
<reference evidence="4" key="1">
    <citation type="submission" date="2012-09" db="EMBL/GenBank/DDBJ databases">
        <authorList>
            <person name="Weinstock G."/>
            <person name="Sodergren E."/>
            <person name="Clifton S."/>
            <person name="Fulton L."/>
            <person name="Fulton B."/>
            <person name="Courtney L."/>
            <person name="Fronick C."/>
            <person name="Harrison M."/>
            <person name="Strong C."/>
            <person name="Farmer C."/>
            <person name="Delehaunty K."/>
            <person name="Markovic C."/>
            <person name="Hall O."/>
            <person name="Minx P."/>
            <person name="Tomlinson C."/>
            <person name="Mitreva M."/>
            <person name="Nelson J."/>
            <person name="Hou S."/>
            <person name="Wollam A."/>
            <person name="Pepin K.H."/>
            <person name="Johnson M."/>
            <person name="Bhonagiri V."/>
            <person name="Nash W.E."/>
            <person name="Suruliraj S."/>
            <person name="Warren W."/>
            <person name="Chinwalla A."/>
            <person name="Mardis E.R."/>
            <person name="Wilson R.K."/>
        </authorList>
    </citation>
    <scope>NUCLEOTIDE SEQUENCE [LARGE SCALE GENOMIC DNA]</scope>
    <source>
        <strain evidence="4">OS1</strain>
    </source>
</reference>
<dbReference type="AlphaFoldDB" id="A0A0T5XB13"/>
<name>A0A0T5XB13_9BACT</name>
<evidence type="ECO:0000256" key="2">
    <source>
        <dbReference type="ARBA" id="ARBA00023235"/>
    </source>
</evidence>
<evidence type="ECO:0000313" key="3">
    <source>
        <dbReference type="EMBL" id="KRT35544.1"/>
    </source>
</evidence>
<evidence type="ECO:0000313" key="4">
    <source>
        <dbReference type="Proteomes" id="UP000005273"/>
    </source>
</evidence>
<sequence length="250" mass="27402">MDEKNKKHKGDLTIAMFPKKTLGVLGGMGPLASAEFMTLLAKLAPAECDQEHPKVILLSWPQIPDRTKAILRGGEDPSPYLLEGLRKLASWGADLLAIPCNTAHYFIDKMEADLPKPLIHIVEATLEETKRRTSGGAWLLATSGTIKTELYQKHAPRMGVQLLLPEKSSQEQIQNCIELVKKNDLQGAGSLLKDILSSLSRERDLPFIAACTEIPLAFKAIGKESLMISSLNALALKCISVIYDQKSLCS</sequence>
<accession>A0A0T5XB13</accession>
<dbReference type="PANTHER" id="PTHR21198">
    <property type="entry name" value="GLUTAMATE RACEMASE"/>
    <property type="match status" value="1"/>
</dbReference>
<dbReference type="InterPro" id="IPR015942">
    <property type="entry name" value="Asp/Glu/hydantoin_racemase"/>
</dbReference>
<keyword evidence="4" id="KW-1185">Reference proteome</keyword>
<dbReference type="RefSeq" id="WP_009201751.1">
    <property type="nucleotide sequence ID" value="NZ_ACJX03000001.1"/>
</dbReference>
<dbReference type="GO" id="GO:0047661">
    <property type="term" value="F:amino-acid racemase activity"/>
    <property type="evidence" value="ECO:0007669"/>
    <property type="project" value="InterPro"/>
</dbReference>
<gene>
    <name evidence="3" type="ORF">HMPREF1705_02777</name>
</gene>
<dbReference type="NCBIfam" id="TIGR00035">
    <property type="entry name" value="asp_race"/>
    <property type="match status" value="1"/>
</dbReference>
<dbReference type="Pfam" id="PF01177">
    <property type="entry name" value="Asp_Glu_race"/>
    <property type="match status" value="1"/>
</dbReference>
<evidence type="ECO:0000256" key="1">
    <source>
        <dbReference type="ARBA" id="ARBA00007847"/>
    </source>
</evidence>
<protein>
    <submittedName>
        <fullName evidence="3">Aspartate racemase</fullName>
    </submittedName>
</protein>
<dbReference type="SUPFAM" id="SSF53681">
    <property type="entry name" value="Aspartate/glutamate racemase"/>
    <property type="match status" value="2"/>
</dbReference>
<comment type="similarity">
    <text evidence="1">Belongs to the aspartate/glutamate racemases family.</text>
</comment>